<sequence>MFLEYQHGTWKRKAYVFLAVLFMLIESRRAFQFKDQCNSALGMGNFKIPPRSLLASREIVDWPDNNGRININNTVSGWCAGVISDKEWFQIQFDTDHYVTAVANQATLKGFVLEFTVAYSRGIGWFDYMENGTIKKFRRSNTVYSSEIVMSNLSFPVRANMIRIYPKRAVGDTCLRLELYGCQACFEPFGIEDGVIPDKAITSSSSFGPGFEPFHGRLNSVSGNGSWCALKTTDKAPYLQIDLGSRFQVSMIAIQGNPIYEFVTVLKKRVNCRYVFSPNHRFTIVCLCGHSLL</sequence>
<dbReference type="PROSITE" id="PS01285">
    <property type="entry name" value="FA58C_1"/>
    <property type="match status" value="1"/>
</dbReference>
<name>A0A9W9ZFB1_9CNID</name>
<accession>A0A9W9ZFB1</accession>
<comment type="caution">
    <text evidence="2">The sequence shown here is derived from an EMBL/GenBank/DDBJ whole genome shotgun (WGS) entry which is preliminary data.</text>
</comment>
<evidence type="ECO:0000313" key="3">
    <source>
        <dbReference type="Proteomes" id="UP001163046"/>
    </source>
</evidence>
<keyword evidence="3" id="KW-1185">Reference proteome</keyword>
<dbReference type="PROSITE" id="PS01286">
    <property type="entry name" value="FA58C_2"/>
    <property type="match status" value="1"/>
</dbReference>
<dbReference type="OrthoDB" id="5978239at2759"/>
<gene>
    <name evidence="2" type="ORF">OS493_018903</name>
</gene>
<evidence type="ECO:0000313" key="2">
    <source>
        <dbReference type="EMBL" id="KAJ7379104.1"/>
    </source>
</evidence>
<dbReference type="SMART" id="SM00231">
    <property type="entry name" value="FA58C"/>
    <property type="match status" value="1"/>
</dbReference>
<dbReference type="InterPro" id="IPR008979">
    <property type="entry name" value="Galactose-bd-like_sf"/>
</dbReference>
<dbReference type="AlphaFoldDB" id="A0A9W9ZFB1"/>
<organism evidence="2 3">
    <name type="scientific">Desmophyllum pertusum</name>
    <dbReference type="NCBI Taxonomy" id="174260"/>
    <lineage>
        <taxon>Eukaryota</taxon>
        <taxon>Metazoa</taxon>
        <taxon>Cnidaria</taxon>
        <taxon>Anthozoa</taxon>
        <taxon>Hexacorallia</taxon>
        <taxon>Scleractinia</taxon>
        <taxon>Caryophylliina</taxon>
        <taxon>Caryophylliidae</taxon>
        <taxon>Desmophyllum</taxon>
    </lineage>
</organism>
<dbReference type="Gene3D" id="2.60.120.260">
    <property type="entry name" value="Galactose-binding domain-like"/>
    <property type="match status" value="2"/>
</dbReference>
<evidence type="ECO:0000259" key="1">
    <source>
        <dbReference type="PROSITE" id="PS50022"/>
    </source>
</evidence>
<dbReference type="Proteomes" id="UP001163046">
    <property type="component" value="Unassembled WGS sequence"/>
</dbReference>
<dbReference type="PROSITE" id="PS50022">
    <property type="entry name" value="FA58C_3"/>
    <property type="match status" value="2"/>
</dbReference>
<protein>
    <recommendedName>
        <fullName evidence="1">F5/8 type C domain-containing protein</fullName>
    </recommendedName>
</protein>
<dbReference type="SUPFAM" id="SSF49785">
    <property type="entry name" value="Galactose-binding domain-like"/>
    <property type="match status" value="2"/>
</dbReference>
<feature type="domain" description="F5/8 type C" evidence="1">
    <location>
        <begin position="37"/>
        <end position="182"/>
    </location>
</feature>
<dbReference type="Pfam" id="PF00754">
    <property type="entry name" value="F5_F8_type_C"/>
    <property type="match status" value="1"/>
</dbReference>
<dbReference type="InterPro" id="IPR000421">
    <property type="entry name" value="FA58C"/>
</dbReference>
<dbReference type="PANTHER" id="PTHR24543">
    <property type="entry name" value="MULTICOPPER OXIDASE-RELATED"/>
    <property type="match status" value="1"/>
</dbReference>
<feature type="domain" description="F5/8 type C" evidence="1">
    <location>
        <begin position="185"/>
        <end position="256"/>
    </location>
</feature>
<proteinExistence type="predicted"/>
<dbReference type="EMBL" id="MU826360">
    <property type="protein sequence ID" value="KAJ7379104.1"/>
    <property type="molecule type" value="Genomic_DNA"/>
</dbReference>
<reference evidence="2" key="1">
    <citation type="submission" date="2023-01" db="EMBL/GenBank/DDBJ databases">
        <title>Genome assembly of the deep-sea coral Lophelia pertusa.</title>
        <authorList>
            <person name="Herrera S."/>
            <person name="Cordes E."/>
        </authorList>
    </citation>
    <scope>NUCLEOTIDE SEQUENCE</scope>
    <source>
        <strain evidence="2">USNM1676648</strain>
        <tissue evidence="2">Polyp</tissue>
    </source>
</reference>